<evidence type="ECO:0000259" key="1">
    <source>
        <dbReference type="PROSITE" id="PS50987"/>
    </source>
</evidence>
<dbReference type="Gene3D" id="1.10.10.10">
    <property type="entry name" value="Winged helix-like DNA-binding domain superfamily/Winged helix DNA-binding domain"/>
    <property type="match status" value="1"/>
</dbReference>
<dbReference type="Proteomes" id="UP000215595">
    <property type="component" value="Unassembled WGS sequence"/>
</dbReference>
<dbReference type="Pfam" id="PF01022">
    <property type="entry name" value="HTH_5"/>
    <property type="match status" value="1"/>
</dbReference>
<dbReference type="AlphaFoldDB" id="A0A258FM16"/>
<comment type="caution">
    <text evidence="2">The sequence shown here is derived from an EMBL/GenBank/DDBJ whole genome shotgun (WGS) entry which is preliminary data.</text>
</comment>
<protein>
    <submittedName>
        <fullName evidence="2">Transcriptional regulator</fullName>
    </submittedName>
</protein>
<gene>
    <name evidence="2" type="ORF">B7Z01_10300</name>
</gene>
<dbReference type="PANTHER" id="PTHR38600">
    <property type="entry name" value="TRANSCRIPTIONAL REGULATORY PROTEIN"/>
    <property type="match status" value="1"/>
</dbReference>
<dbReference type="PRINTS" id="PR00778">
    <property type="entry name" value="HTHARSR"/>
</dbReference>
<dbReference type="InterPro" id="IPR036390">
    <property type="entry name" value="WH_DNA-bd_sf"/>
</dbReference>
<dbReference type="SMART" id="SM00418">
    <property type="entry name" value="HTH_ARSR"/>
    <property type="match status" value="1"/>
</dbReference>
<dbReference type="NCBIfam" id="NF033788">
    <property type="entry name" value="HTH_metalloreg"/>
    <property type="match status" value="1"/>
</dbReference>
<sequence length="115" mass="13086">MQTDDLSAKFAALADPTRRAILSRLCEGEASVNELAEPFDMSLPAVSKHLKVLEMAGLISRGREAQWRPARLEPMALKGVAEWLEHYRRYWDSSFDRLDAYLTKIQKGDPRGPRN</sequence>
<accession>A0A258FM16</accession>
<evidence type="ECO:0000313" key="2">
    <source>
        <dbReference type="EMBL" id="OYX33014.1"/>
    </source>
</evidence>
<organism evidence="2 3">
    <name type="scientific">Brevundimonas subvibrioides</name>
    <dbReference type="NCBI Taxonomy" id="74313"/>
    <lineage>
        <taxon>Bacteria</taxon>
        <taxon>Pseudomonadati</taxon>
        <taxon>Pseudomonadota</taxon>
        <taxon>Alphaproteobacteria</taxon>
        <taxon>Caulobacterales</taxon>
        <taxon>Caulobacteraceae</taxon>
        <taxon>Brevundimonas</taxon>
    </lineage>
</organism>
<dbReference type="PROSITE" id="PS50987">
    <property type="entry name" value="HTH_ARSR_2"/>
    <property type="match status" value="1"/>
</dbReference>
<dbReference type="InterPro" id="IPR036388">
    <property type="entry name" value="WH-like_DNA-bd_sf"/>
</dbReference>
<dbReference type="InterPro" id="IPR011991">
    <property type="entry name" value="ArsR-like_HTH"/>
</dbReference>
<dbReference type="GO" id="GO:0003700">
    <property type="term" value="F:DNA-binding transcription factor activity"/>
    <property type="evidence" value="ECO:0007669"/>
    <property type="project" value="InterPro"/>
</dbReference>
<evidence type="ECO:0000313" key="3">
    <source>
        <dbReference type="Proteomes" id="UP000215595"/>
    </source>
</evidence>
<proteinExistence type="predicted"/>
<name>A0A258FM16_9CAUL</name>
<dbReference type="CDD" id="cd00090">
    <property type="entry name" value="HTH_ARSR"/>
    <property type="match status" value="1"/>
</dbReference>
<dbReference type="PANTHER" id="PTHR38600:SF2">
    <property type="entry name" value="SLL0088 PROTEIN"/>
    <property type="match status" value="1"/>
</dbReference>
<dbReference type="SUPFAM" id="SSF46785">
    <property type="entry name" value="Winged helix' DNA-binding domain"/>
    <property type="match status" value="1"/>
</dbReference>
<dbReference type="EMBL" id="NCEB01000019">
    <property type="protein sequence ID" value="OYX33014.1"/>
    <property type="molecule type" value="Genomic_DNA"/>
</dbReference>
<feature type="domain" description="HTH arsR-type" evidence="1">
    <location>
        <begin position="1"/>
        <end position="91"/>
    </location>
</feature>
<dbReference type="InterPro" id="IPR001845">
    <property type="entry name" value="HTH_ArsR_DNA-bd_dom"/>
</dbReference>
<reference evidence="2 3" key="1">
    <citation type="submission" date="2017-03" db="EMBL/GenBank/DDBJ databases">
        <title>Lifting the veil on microbial sulfur biogeochemistry in mining wastewaters.</title>
        <authorList>
            <person name="Kantor R.S."/>
            <person name="Colenbrander Nelson T."/>
            <person name="Marshall S."/>
            <person name="Bennett D."/>
            <person name="Apte S."/>
            <person name="Camacho D."/>
            <person name="Thomas B.C."/>
            <person name="Warren L.A."/>
            <person name="Banfield J.F."/>
        </authorList>
    </citation>
    <scope>NUCLEOTIDE SEQUENCE [LARGE SCALE GENOMIC DNA]</scope>
    <source>
        <strain evidence="2">32-69-9</strain>
    </source>
</reference>